<dbReference type="STRING" id="55802.TBCH5v1_0950"/>
<dbReference type="EMBL" id="CP013050">
    <property type="protein sequence ID" value="ALM74896.1"/>
    <property type="molecule type" value="Genomic_DNA"/>
</dbReference>
<sequence>MGVIETLDAEQVLSLGIVIFSLLLTGASLIAYKKTRLRKFLIVSLAFSLYAAKEFVEQIDIIFPEIEGGTLDLLVKFIEFIIIALFFVAVALKERRRIE</sequence>
<evidence type="ECO:0000313" key="2">
    <source>
        <dbReference type="EMBL" id="ALM74896.1"/>
    </source>
</evidence>
<dbReference type="AlphaFoldDB" id="A0A0S1XAZ0"/>
<feature type="transmembrane region" description="Helical" evidence="1">
    <location>
        <begin position="12"/>
        <end position="30"/>
    </location>
</feature>
<organism evidence="2 3">
    <name type="scientific">Thermococcus barophilus</name>
    <dbReference type="NCBI Taxonomy" id="55802"/>
    <lineage>
        <taxon>Archaea</taxon>
        <taxon>Methanobacteriati</taxon>
        <taxon>Methanobacteriota</taxon>
        <taxon>Thermococci</taxon>
        <taxon>Thermococcales</taxon>
        <taxon>Thermococcaceae</taxon>
        <taxon>Thermococcus</taxon>
    </lineage>
</organism>
<gene>
    <name evidence="2" type="ORF">TBCH5v1_0950</name>
</gene>
<dbReference type="Proteomes" id="UP000066042">
    <property type="component" value="Chromosome"/>
</dbReference>
<protein>
    <submittedName>
        <fullName evidence="2">Uncharacterized protein</fullName>
    </submittedName>
</protein>
<dbReference type="PATRIC" id="fig|55802.8.peg.945"/>
<keyword evidence="1" id="KW-0812">Transmembrane</keyword>
<keyword evidence="1" id="KW-1133">Transmembrane helix</keyword>
<evidence type="ECO:0000256" key="1">
    <source>
        <dbReference type="SAM" id="Phobius"/>
    </source>
</evidence>
<name>A0A0S1XAZ0_THEBA</name>
<proteinExistence type="predicted"/>
<accession>A0A0S1XAZ0</accession>
<evidence type="ECO:0000313" key="3">
    <source>
        <dbReference type="Proteomes" id="UP000066042"/>
    </source>
</evidence>
<feature type="transmembrane region" description="Helical" evidence="1">
    <location>
        <begin position="73"/>
        <end position="92"/>
    </location>
</feature>
<reference evidence="2 3" key="1">
    <citation type="journal article" date="2016" name="Genome Announc.">
        <title>Complete genome sequence of the hyperthermophilic and piezophilic archaeon Thermococcus barophilus Ch5, capable of growth at the expense of hydrogenogenesis from carbon monoxide and formate.</title>
        <authorList>
            <person name="Oger P."/>
            <person name="Sokolova T.G."/>
            <person name="Kozhevnikova D.A."/>
            <person name="Taranov E.A."/>
            <person name="Vannier P."/>
            <person name="Lee H.S."/>
            <person name="Kwon K.K."/>
            <person name="Kang S.G."/>
            <person name="Lee J.H."/>
            <person name="Bonch-Osmolovskaya E.A."/>
            <person name="Lebedinsky A.V."/>
        </authorList>
    </citation>
    <scope>NUCLEOTIDE SEQUENCE [LARGE SCALE GENOMIC DNA]</scope>
    <source>
        <strain evidence="3">Ch5</strain>
    </source>
</reference>
<keyword evidence="1" id="KW-0472">Membrane</keyword>